<dbReference type="PANTHER" id="PTHR43581:SF2">
    <property type="entry name" value="EXCINUCLEASE ATPASE SUBUNIT"/>
    <property type="match status" value="1"/>
</dbReference>
<dbReference type="GO" id="GO:0006302">
    <property type="term" value="P:double-strand break repair"/>
    <property type="evidence" value="ECO:0007669"/>
    <property type="project" value="InterPro"/>
</dbReference>
<proteinExistence type="predicted"/>
<dbReference type="SUPFAM" id="SSF50249">
    <property type="entry name" value="Nucleic acid-binding proteins"/>
    <property type="match status" value="1"/>
</dbReference>
<dbReference type="Proteomes" id="UP000298325">
    <property type="component" value="Unassembled WGS sequence"/>
</dbReference>
<dbReference type="InterPro" id="IPR038729">
    <property type="entry name" value="Rad50/SbcC_AAA"/>
</dbReference>
<feature type="domain" description="CSD" evidence="1">
    <location>
        <begin position="489"/>
        <end position="541"/>
    </location>
</feature>
<dbReference type="Gene3D" id="2.40.50.140">
    <property type="entry name" value="Nucleic acid-binding proteins"/>
    <property type="match status" value="1"/>
</dbReference>
<dbReference type="GO" id="GO:0003676">
    <property type="term" value="F:nucleic acid binding"/>
    <property type="evidence" value="ECO:0007669"/>
    <property type="project" value="InterPro"/>
</dbReference>
<dbReference type="InterPro" id="IPR041685">
    <property type="entry name" value="AAA_GajA/Old/RecF-like"/>
</dbReference>
<evidence type="ECO:0000313" key="4">
    <source>
        <dbReference type="EMBL" id="TGN41660.1"/>
    </source>
</evidence>
<organism evidence="4 5">
    <name type="scientific">Marinobacter confluentis</name>
    <dbReference type="NCBI Taxonomy" id="1697557"/>
    <lineage>
        <taxon>Bacteria</taxon>
        <taxon>Pseudomonadati</taxon>
        <taxon>Pseudomonadota</taxon>
        <taxon>Gammaproteobacteria</taxon>
        <taxon>Pseudomonadales</taxon>
        <taxon>Marinobacteraceae</taxon>
        <taxon>Marinobacter</taxon>
    </lineage>
</organism>
<dbReference type="Pfam" id="PF13175">
    <property type="entry name" value="AAA_15"/>
    <property type="match status" value="1"/>
</dbReference>
<protein>
    <recommendedName>
        <fullName evidence="6">ATP-binding protein</fullName>
    </recommendedName>
</protein>
<dbReference type="InterPro" id="IPR012340">
    <property type="entry name" value="NA-bd_OB-fold"/>
</dbReference>
<evidence type="ECO:0000313" key="5">
    <source>
        <dbReference type="Proteomes" id="UP000298325"/>
    </source>
</evidence>
<accession>A0A4Z1C7R1</accession>
<dbReference type="InterPro" id="IPR051396">
    <property type="entry name" value="Bact_Antivir_Def_Nuclease"/>
</dbReference>
<dbReference type="Gene3D" id="3.40.50.300">
    <property type="entry name" value="P-loop containing nucleotide triphosphate hydrolases"/>
    <property type="match status" value="1"/>
</dbReference>
<dbReference type="RefSeq" id="WP_135802046.1">
    <property type="nucleotide sequence ID" value="NZ_SRPF01000001.1"/>
</dbReference>
<reference evidence="4 5" key="1">
    <citation type="submission" date="2019-04" db="EMBL/GenBank/DDBJ databases">
        <authorList>
            <person name="Park S."/>
            <person name="Yoon J.-H."/>
        </authorList>
    </citation>
    <scope>NUCLEOTIDE SEQUENCE [LARGE SCALE GENOMIC DNA]</scope>
    <source>
        <strain evidence="4 5">HJM-18</strain>
    </source>
</reference>
<feature type="domain" description="Rad50/SbcC-type AAA" evidence="3">
    <location>
        <begin position="28"/>
        <end position="90"/>
    </location>
</feature>
<evidence type="ECO:0000259" key="3">
    <source>
        <dbReference type="Pfam" id="PF13476"/>
    </source>
</evidence>
<keyword evidence="5" id="KW-1185">Reference proteome</keyword>
<dbReference type="GO" id="GO:0016887">
    <property type="term" value="F:ATP hydrolysis activity"/>
    <property type="evidence" value="ECO:0007669"/>
    <property type="project" value="InterPro"/>
</dbReference>
<evidence type="ECO:0008006" key="6">
    <source>
        <dbReference type="Google" id="ProtNLM"/>
    </source>
</evidence>
<dbReference type="Pfam" id="PF13476">
    <property type="entry name" value="AAA_23"/>
    <property type="match status" value="1"/>
</dbReference>
<dbReference type="SUPFAM" id="SSF52540">
    <property type="entry name" value="P-loop containing nucleoside triphosphate hydrolases"/>
    <property type="match status" value="1"/>
</dbReference>
<dbReference type="Pfam" id="PF00313">
    <property type="entry name" value="CSD"/>
    <property type="match status" value="1"/>
</dbReference>
<dbReference type="EMBL" id="SRPF01000001">
    <property type="protein sequence ID" value="TGN41660.1"/>
    <property type="molecule type" value="Genomic_DNA"/>
</dbReference>
<comment type="caution">
    <text evidence="4">The sequence shown here is derived from an EMBL/GenBank/DDBJ whole genome shotgun (WGS) entry which is preliminary data.</text>
</comment>
<dbReference type="AlphaFoldDB" id="A0A4Z1C7R1"/>
<dbReference type="PANTHER" id="PTHR43581">
    <property type="entry name" value="ATP/GTP PHOSPHATASE"/>
    <property type="match status" value="1"/>
</dbReference>
<gene>
    <name evidence="4" type="ORF">E5Q11_03785</name>
</gene>
<evidence type="ECO:0000259" key="1">
    <source>
        <dbReference type="Pfam" id="PF00313"/>
    </source>
</evidence>
<sequence length="552" mass="62481">MRSKKADDYWRKISEDSAPLRLNRVDFDNLAGVGKGTFSFSSTINVVCGKNGLGKSTLLKSIYLTLSGNPHDLYPETVSRLDGSEFNVKLMDEGKSLEVGYPNTGAPTSVIYLDPSELCQVSLESLRREKNLDEIMEQHEFFKVDESSLTEIRRILGRSYKEIEVMEIDDLGSYKVTPFFRVTLNQNTYDSREMALGEFSVLFLWWLLWKRIETPHIVLIEEPENFLTPQAQRYLTDYLALVALKSKLWILLSTHSEHVIENVGVPSTSVVVENEIDGSVIVKNPRHKLEVLEHLGLDPKKRGLILVEDLAGKIVFEQACIYFGSFLLNDYEVIKSDGSGAMRSVLQNFPHDSKCIECVGVFDGDERGKVDTSQIKNSHFLPGDRAPEAEFRDLIREAPGACASALRVSEARLIEKLSLVTGQDHHDWLDNLGRSLGADCNSMVRDLSQVWIETKRDDFYALISELDPTVKQERLTPEIVEEHPSRIVGYIDALNFDRGFGFVTSDEGERYFLHFSNVNHLKRDLLAVSKRVSFIAEKTDKPLDSVGSIEFE</sequence>
<name>A0A4Z1C7R1_9GAMM</name>
<dbReference type="InterPro" id="IPR027417">
    <property type="entry name" value="P-loop_NTPase"/>
</dbReference>
<dbReference type="InterPro" id="IPR002059">
    <property type="entry name" value="CSP_DNA-bd"/>
</dbReference>
<dbReference type="OrthoDB" id="7024727at2"/>
<feature type="domain" description="Endonuclease GajA/Old nuclease/RecF-like AAA" evidence="2">
    <location>
        <begin position="201"/>
        <end position="260"/>
    </location>
</feature>
<evidence type="ECO:0000259" key="2">
    <source>
        <dbReference type="Pfam" id="PF13175"/>
    </source>
</evidence>